<dbReference type="HOGENOM" id="CLU_102643_0_0_1"/>
<sequence length="235" mass="26852">MFKLSKSRFSTVASDGSSRMSSIQSMDLKRDSTEPKCRELQTQILNMWRRIWLGLYQLHDNHGPYHVERLTQLYLGAGMAVSDMINKPEDLYGRYKTEKAPLGLLGCALASQGISRLRLFEGLSVESLKAVIQLLESYKHEVAALNEVYELLRSLQVGLRETTDHDEKAVREHYPPLADPLARRLIHLDARLDVLVSDLEDEHIEAFGDSTERNGWLVKDRVFPKRNLTSTKLSQ</sequence>
<name>A0A093V7Z9_TALMA</name>
<reference evidence="2" key="2">
    <citation type="journal article" date="2014" name="PLoS Genet.">
        <title>Signature gene expression reveals novel clues to the molecular mechanisms of dimorphic transition in Penicillium marneffei.</title>
        <authorList>
            <person name="Yang E."/>
            <person name="Wang G."/>
            <person name="Cai J."/>
            <person name="Woo P.C."/>
            <person name="Lau S.K."/>
            <person name="Yuen K.-Y."/>
            <person name="Chow W.-N."/>
            <person name="Lin X."/>
        </authorList>
    </citation>
    <scope>NUCLEOTIDE SEQUENCE</scope>
    <source>
        <strain evidence="2">PM1</strain>
    </source>
</reference>
<accession>A0A093V7Z9</accession>
<evidence type="ECO:0000256" key="1">
    <source>
        <dbReference type="SAM" id="Coils"/>
    </source>
</evidence>
<evidence type="ECO:0000313" key="2">
    <source>
        <dbReference type="EMBL" id="KFX48305.1"/>
    </source>
</evidence>
<keyword evidence="1" id="KW-0175">Coiled coil</keyword>
<organism evidence="2">
    <name type="scientific">Talaromyces marneffei PM1</name>
    <dbReference type="NCBI Taxonomy" id="1077442"/>
    <lineage>
        <taxon>Eukaryota</taxon>
        <taxon>Fungi</taxon>
        <taxon>Dikarya</taxon>
        <taxon>Ascomycota</taxon>
        <taxon>Pezizomycotina</taxon>
        <taxon>Eurotiomycetes</taxon>
        <taxon>Eurotiomycetidae</taxon>
        <taxon>Eurotiales</taxon>
        <taxon>Trichocomaceae</taxon>
        <taxon>Talaromyces</taxon>
        <taxon>Talaromyces sect. Talaromyces</taxon>
    </lineage>
</organism>
<protein>
    <submittedName>
        <fullName evidence="2">Uncharacterized protein</fullName>
    </submittedName>
</protein>
<proteinExistence type="predicted"/>
<reference key="1">
    <citation type="journal article" date="2014" name="PLoS Genet.">
        <title>Signature Gene Expression Reveals Novel Clues to the Molecular Mechanisms of Dimorphic Transition in Penicillium marneffei.</title>
        <authorList>
            <person name="Yang E."/>
            <person name="Wang G."/>
            <person name="Cai J."/>
            <person name="Woo P.C."/>
            <person name="Lau S.K."/>
            <person name="Yuen K.-Y."/>
            <person name="Chow W.-N."/>
            <person name="Lin X."/>
        </authorList>
    </citation>
    <scope>NUCLEOTIDE SEQUENCE [LARGE SCALE GENOMIC DNA]</scope>
    <source>
        <strain>PM1</strain>
    </source>
</reference>
<dbReference type="AlphaFoldDB" id="A0A093V7Z9"/>
<dbReference type="EMBL" id="JPOX01000012">
    <property type="protein sequence ID" value="KFX48305.1"/>
    <property type="molecule type" value="Genomic_DNA"/>
</dbReference>
<gene>
    <name evidence="2" type="ORF">GQ26_0120360</name>
</gene>
<dbReference type="eggNOG" id="ENOG502RPMJ">
    <property type="taxonomic scope" value="Eukaryota"/>
</dbReference>
<feature type="coiled-coil region" evidence="1">
    <location>
        <begin position="128"/>
        <end position="155"/>
    </location>
</feature>
<comment type="caution">
    <text evidence="2">The sequence shown here is derived from an EMBL/GenBank/DDBJ whole genome shotgun (WGS) entry which is preliminary data.</text>
</comment>